<evidence type="ECO:0000259" key="12">
    <source>
        <dbReference type="SMART" id="SM01217"/>
    </source>
</evidence>
<evidence type="ECO:0000256" key="2">
    <source>
        <dbReference type="ARBA" id="ARBA00005336"/>
    </source>
</evidence>
<dbReference type="Gene3D" id="3.40.50.1700">
    <property type="entry name" value="Glycoside hydrolase family 3 C-terminal domain"/>
    <property type="match status" value="1"/>
</dbReference>
<dbReference type="InterPro" id="IPR036881">
    <property type="entry name" value="Glyco_hydro_3_C_sf"/>
</dbReference>
<dbReference type="EMBL" id="PZZL01000008">
    <property type="protein sequence ID" value="PTM52369.1"/>
    <property type="molecule type" value="Genomic_DNA"/>
</dbReference>
<evidence type="ECO:0000256" key="7">
    <source>
        <dbReference type="ARBA" id="ARBA00031448"/>
    </source>
</evidence>
<dbReference type="InterPro" id="IPR013783">
    <property type="entry name" value="Ig-like_fold"/>
</dbReference>
<evidence type="ECO:0000256" key="11">
    <source>
        <dbReference type="SAM" id="SignalP"/>
    </source>
</evidence>
<dbReference type="OrthoDB" id="9781691at2"/>
<feature type="chain" id="PRO_5015598557" description="beta-glucosidase" evidence="11">
    <location>
        <begin position="23"/>
        <end position="745"/>
    </location>
</feature>
<dbReference type="FunFam" id="2.60.40.10:FF:000495">
    <property type="entry name" value="Periplasmic beta-glucosidase"/>
    <property type="match status" value="1"/>
</dbReference>
<evidence type="ECO:0000313" key="13">
    <source>
        <dbReference type="EMBL" id="PTM52369.1"/>
    </source>
</evidence>
<protein>
    <recommendedName>
        <fullName evidence="3">beta-glucosidase</fullName>
        <ecNumber evidence="3">3.2.1.21</ecNumber>
    </recommendedName>
    <alternativeName>
        <fullName evidence="9">Beta-D-glucoside glucohydrolase</fullName>
    </alternativeName>
    <alternativeName>
        <fullName evidence="7">Cellobiase</fullName>
    </alternativeName>
    <alternativeName>
        <fullName evidence="8">Gentiobiase</fullName>
    </alternativeName>
</protein>
<keyword evidence="5 10" id="KW-0378">Hydrolase</keyword>
<evidence type="ECO:0000256" key="5">
    <source>
        <dbReference type="ARBA" id="ARBA00022801"/>
    </source>
</evidence>
<evidence type="ECO:0000313" key="14">
    <source>
        <dbReference type="Proteomes" id="UP000241808"/>
    </source>
</evidence>
<feature type="signal peptide" evidence="11">
    <location>
        <begin position="1"/>
        <end position="22"/>
    </location>
</feature>
<evidence type="ECO:0000256" key="1">
    <source>
        <dbReference type="ARBA" id="ARBA00000448"/>
    </source>
</evidence>
<keyword evidence="14" id="KW-1185">Reference proteome</keyword>
<evidence type="ECO:0000256" key="8">
    <source>
        <dbReference type="ARBA" id="ARBA00032194"/>
    </source>
</evidence>
<dbReference type="PANTHER" id="PTHR30620">
    <property type="entry name" value="PERIPLASMIC BETA-GLUCOSIDASE-RELATED"/>
    <property type="match status" value="1"/>
</dbReference>
<dbReference type="Pfam" id="PF01915">
    <property type="entry name" value="Glyco_hydro_3_C"/>
    <property type="match status" value="1"/>
</dbReference>
<dbReference type="InterPro" id="IPR026891">
    <property type="entry name" value="Fn3-like"/>
</dbReference>
<dbReference type="InterPro" id="IPR051915">
    <property type="entry name" value="Cellulose_Degrad_GH3"/>
</dbReference>
<feature type="domain" description="Fibronectin type III-like" evidence="12">
    <location>
        <begin position="664"/>
        <end position="733"/>
    </location>
</feature>
<evidence type="ECO:0000256" key="3">
    <source>
        <dbReference type="ARBA" id="ARBA00012744"/>
    </source>
</evidence>
<dbReference type="Proteomes" id="UP000241808">
    <property type="component" value="Unassembled WGS sequence"/>
</dbReference>
<reference evidence="13 14" key="1">
    <citation type="submission" date="2018-04" db="EMBL/GenBank/DDBJ databases">
        <title>Genomic Encyclopedia of Archaeal and Bacterial Type Strains, Phase II (KMG-II): from individual species to whole genera.</title>
        <authorList>
            <person name="Goeker M."/>
        </authorList>
    </citation>
    <scope>NUCLEOTIDE SEQUENCE [LARGE SCALE GENOMIC DNA]</scope>
    <source>
        <strain evidence="13 14">DSM 25521</strain>
    </source>
</reference>
<dbReference type="InterPro" id="IPR001764">
    <property type="entry name" value="Glyco_hydro_3_N"/>
</dbReference>
<comment type="catalytic activity">
    <reaction evidence="1">
        <text>Hydrolysis of terminal, non-reducing beta-D-glucosyl residues with release of beta-D-glucose.</text>
        <dbReference type="EC" id="3.2.1.21"/>
    </reaction>
</comment>
<dbReference type="EC" id="3.2.1.21" evidence="3"/>
<keyword evidence="4 11" id="KW-0732">Signal</keyword>
<dbReference type="InterPro" id="IPR002772">
    <property type="entry name" value="Glyco_hydro_3_C"/>
</dbReference>
<dbReference type="Gene3D" id="2.60.40.10">
    <property type="entry name" value="Immunoglobulins"/>
    <property type="match status" value="1"/>
</dbReference>
<evidence type="ECO:0000256" key="4">
    <source>
        <dbReference type="ARBA" id="ARBA00022729"/>
    </source>
</evidence>
<dbReference type="InterPro" id="IPR017853">
    <property type="entry name" value="GH"/>
</dbReference>
<keyword evidence="6 10" id="KW-0326">Glycosidase</keyword>
<sequence length="745" mass="80091">MPASPRWLLAAALLLGSLPALAQTPAPPVPAGSPPVPRAWKTGEEAAAIERRIDALLAQMTLEEKVGQLNLWGRGDEFRMEWVEEGRTGAVMNFVTPSEIRAIQLRAARSRLRIPAIIALDAINGFATYMPQPLGQAATFNPRLVELASYWSAREARAVGINWTFAPMIDMTRDARWGRVMEGAGEDVHLASILAAARTVGYHRGGLATSAKHYIGYGEAEGGRDYNSVWIPVSKLWDYHMPPFQASLAAGAFTVMTSLSAMNGIASTADRHLVAEVLKGQLGFRGFVVSDFESVKELIAHGQAADGPDAVRRAFGAGIDMDMMAGLYDAHLAQLVRSGAISEAAVNESVRRVLRVKLHMGLFEEAPYDPALAQRDLGTAEAREASLEIAREAVILLKNDNAILPLKPAVRSVAVIGSLATHQEDWQYTENAGLPRVISPRLTDQLQTLLGSGVGVSAAAGFATHCSLAAGDTAGAVATARAADVAVVMLGEDCEQYGEGTSRAHLDLPAHQQALLDAVIATGKPVVVIMHTSRPFVLTRFIDRVAAVIQAFHLGTEGRTAIAEVLTGRTNPSGKLPMTFPRATGQVPIYYDRLPTGRPRVKNFRYETGYLDESMEPLFPFGFGLSFSRFTFDQLTLSSPTVPRSGTVAGSVRLTNAAGPAGQEVVQVYVRQRVGQRSRPVRQLKHFEKVAVAAGASQTVTFRIPVQALGYHDDAGRYVVEPGEYDIFVGGDSNATLAARVTVTE</sequence>
<organism evidence="13 14">
    <name type="scientific">Phreatobacter oligotrophus</name>
    <dbReference type="NCBI Taxonomy" id="1122261"/>
    <lineage>
        <taxon>Bacteria</taxon>
        <taxon>Pseudomonadati</taxon>
        <taxon>Pseudomonadota</taxon>
        <taxon>Alphaproteobacteria</taxon>
        <taxon>Hyphomicrobiales</taxon>
        <taxon>Phreatobacteraceae</taxon>
        <taxon>Phreatobacter</taxon>
    </lineage>
</organism>
<dbReference type="AlphaFoldDB" id="A0A2T4YZP7"/>
<proteinExistence type="inferred from homology"/>
<dbReference type="GO" id="GO:0008422">
    <property type="term" value="F:beta-glucosidase activity"/>
    <property type="evidence" value="ECO:0007669"/>
    <property type="project" value="UniProtKB-EC"/>
</dbReference>
<dbReference type="PROSITE" id="PS00775">
    <property type="entry name" value="GLYCOSYL_HYDROL_F3"/>
    <property type="match status" value="1"/>
</dbReference>
<gene>
    <name evidence="13" type="ORF">C8P69_108170</name>
</gene>
<dbReference type="Pfam" id="PF00933">
    <property type="entry name" value="Glyco_hydro_3"/>
    <property type="match status" value="1"/>
</dbReference>
<evidence type="ECO:0000256" key="6">
    <source>
        <dbReference type="ARBA" id="ARBA00023295"/>
    </source>
</evidence>
<evidence type="ECO:0000256" key="10">
    <source>
        <dbReference type="RuleBase" id="RU361161"/>
    </source>
</evidence>
<comment type="caution">
    <text evidence="13">The sequence shown here is derived from an EMBL/GenBank/DDBJ whole genome shotgun (WGS) entry which is preliminary data.</text>
</comment>
<dbReference type="Pfam" id="PF14310">
    <property type="entry name" value="Fn3-like"/>
    <property type="match status" value="1"/>
</dbReference>
<dbReference type="SMART" id="SM01217">
    <property type="entry name" value="Fn3_like"/>
    <property type="match status" value="1"/>
</dbReference>
<dbReference type="SUPFAM" id="SSF52279">
    <property type="entry name" value="Beta-D-glucan exohydrolase, C-terminal domain"/>
    <property type="match status" value="1"/>
</dbReference>
<comment type="similarity">
    <text evidence="2 10">Belongs to the glycosyl hydrolase 3 family.</text>
</comment>
<dbReference type="PRINTS" id="PR00133">
    <property type="entry name" value="GLHYDRLASE3"/>
</dbReference>
<dbReference type="GO" id="GO:0009251">
    <property type="term" value="P:glucan catabolic process"/>
    <property type="evidence" value="ECO:0007669"/>
    <property type="project" value="TreeGrafter"/>
</dbReference>
<evidence type="ECO:0000256" key="9">
    <source>
        <dbReference type="ARBA" id="ARBA00032594"/>
    </source>
</evidence>
<dbReference type="InterPro" id="IPR019800">
    <property type="entry name" value="Glyco_hydro_3_AS"/>
</dbReference>
<dbReference type="RefSeq" id="WP_108178746.1">
    <property type="nucleotide sequence ID" value="NZ_PZZL01000008.1"/>
</dbReference>
<dbReference type="PANTHER" id="PTHR30620:SF16">
    <property type="entry name" value="LYSOSOMAL BETA GLUCOSIDASE"/>
    <property type="match status" value="1"/>
</dbReference>
<dbReference type="InterPro" id="IPR036962">
    <property type="entry name" value="Glyco_hydro_3_N_sf"/>
</dbReference>
<name>A0A2T4YZP7_9HYPH</name>
<accession>A0A2T4YZP7</accession>
<dbReference type="Gene3D" id="3.20.20.300">
    <property type="entry name" value="Glycoside hydrolase, family 3, N-terminal domain"/>
    <property type="match status" value="1"/>
</dbReference>
<dbReference type="SUPFAM" id="SSF51445">
    <property type="entry name" value="(Trans)glycosidases"/>
    <property type="match status" value="1"/>
</dbReference>